<dbReference type="GO" id="GO:0005829">
    <property type="term" value="C:cytosol"/>
    <property type="evidence" value="ECO:0007669"/>
    <property type="project" value="TreeGrafter"/>
</dbReference>
<sequence>MTPPHILKSLLAAANEILARLPPQEDHTVVSAGLASDGRIFTGVNVYHFTGGPCAELVMLGNAAAGGVISATATAAGDEDKDKGEEKGKDSAAPRLTLTHVVAVADRGRKVLSPCGRCRQVLIDYWPGVEVVLDDGGKGEGEGEGGGVKSAGVKELLPYGYIVKDQE</sequence>
<evidence type="ECO:0000313" key="4">
    <source>
        <dbReference type="Proteomes" id="UP000226031"/>
    </source>
</evidence>
<dbReference type="CDD" id="cd01283">
    <property type="entry name" value="cytidine_deaminase"/>
    <property type="match status" value="1"/>
</dbReference>
<evidence type="ECO:0000259" key="2">
    <source>
        <dbReference type="PROSITE" id="PS51747"/>
    </source>
</evidence>
<dbReference type="GO" id="GO:0072527">
    <property type="term" value="P:pyrimidine-containing compound metabolic process"/>
    <property type="evidence" value="ECO:0007669"/>
    <property type="project" value="UniProtKB-ARBA"/>
</dbReference>
<name>A0A2B7ZN80_9EURO</name>
<dbReference type="SUPFAM" id="SSF53927">
    <property type="entry name" value="Cytidine deaminase-like"/>
    <property type="match status" value="1"/>
</dbReference>
<dbReference type="EMBL" id="PDND01000036">
    <property type="protein sequence ID" value="PGH34648.1"/>
    <property type="molecule type" value="Genomic_DNA"/>
</dbReference>
<gene>
    <name evidence="3" type="ORF">GX50_02538</name>
</gene>
<keyword evidence="4" id="KW-1185">Reference proteome</keyword>
<comment type="similarity">
    <text evidence="1">Belongs to the cytidine and deoxycytidylate deaminase family.</text>
</comment>
<reference evidence="3 4" key="1">
    <citation type="submission" date="2017-10" db="EMBL/GenBank/DDBJ databases">
        <title>Comparative genomics in systemic dimorphic fungi from Ajellomycetaceae.</title>
        <authorList>
            <person name="Munoz J.F."/>
            <person name="Mcewen J.G."/>
            <person name="Clay O.K."/>
            <person name="Cuomo C.A."/>
        </authorList>
    </citation>
    <scope>NUCLEOTIDE SEQUENCE [LARGE SCALE GENOMIC DNA]</scope>
    <source>
        <strain evidence="3 4">UAMH4076</strain>
    </source>
</reference>
<dbReference type="GO" id="GO:0055086">
    <property type="term" value="P:nucleobase-containing small molecule metabolic process"/>
    <property type="evidence" value="ECO:0007669"/>
    <property type="project" value="UniProtKB-ARBA"/>
</dbReference>
<proteinExistence type="inferred from homology"/>
<comment type="caution">
    <text evidence="3">The sequence shown here is derived from an EMBL/GenBank/DDBJ whole genome shotgun (WGS) entry which is preliminary data.</text>
</comment>
<dbReference type="InterPro" id="IPR002125">
    <property type="entry name" value="CMP_dCMP_dom"/>
</dbReference>
<dbReference type="PANTHER" id="PTHR11644:SF2">
    <property type="entry name" value="CYTIDINE DEAMINASE"/>
    <property type="match status" value="1"/>
</dbReference>
<dbReference type="VEuPathDB" id="FungiDB:EMCG_05197"/>
<dbReference type="AlphaFoldDB" id="A0A2B7ZN80"/>
<dbReference type="Proteomes" id="UP000226031">
    <property type="component" value="Unassembled WGS sequence"/>
</dbReference>
<dbReference type="STRING" id="73230.A0A2B7ZN80"/>
<dbReference type="InterPro" id="IPR050202">
    <property type="entry name" value="Cyt/Deoxycyt_deaminase"/>
</dbReference>
<feature type="domain" description="CMP/dCMP-type deaminase" evidence="2">
    <location>
        <begin position="4"/>
        <end position="164"/>
    </location>
</feature>
<organism evidence="3 4">
    <name type="scientific">[Emmonsia] crescens</name>
    <dbReference type="NCBI Taxonomy" id="73230"/>
    <lineage>
        <taxon>Eukaryota</taxon>
        <taxon>Fungi</taxon>
        <taxon>Dikarya</taxon>
        <taxon>Ascomycota</taxon>
        <taxon>Pezizomycotina</taxon>
        <taxon>Eurotiomycetes</taxon>
        <taxon>Eurotiomycetidae</taxon>
        <taxon>Onygenales</taxon>
        <taxon>Ajellomycetaceae</taxon>
        <taxon>Emergomyces</taxon>
    </lineage>
</organism>
<dbReference type="PROSITE" id="PS51747">
    <property type="entry name" value="CYT_DCMP_DEAMINASES_2"/>
    <property type="match status" value="1"/>
</dbReference>
<dbReference type="Gene3D" id="3.40.140.10">
    <property type="entry name" value="Cytidine Deaminase, domain 2"/>
    <property type="match status" value="1"/>
</dbReference>
<dbReference type="InterPro" id="IPR016193">
    <property type="entry name" value="Cytidine_deaminase-like"/>
</dbReference>
<dbReference type="PANTHER" id="PTHR11644">
    <property type="entry name" value="CYTIDINE DEAMINASE"/>
    <property type="match status" value="1"/>
</dbReference>
<accession>A0A2B7ZN80</accession>
<dbReference type="GO" id="GO:0008270">
    <property type="term" value="F:zinc ion binding"/>
    <property type="evidence" value="ECO:0007669"/>
    <property type="project" value="TreeGrafter"/>
</dbReference>
<protein>
    <recommendedName>
        <fullName evidence="2">CMP/dCMP-type deaminase domain-containing protein</fullName>
    </recommendedName>
</protein>
<evidence type="ECO:0000313" key="3">
    <source>
        <dbReference type="EMBL" id="PGH34648.1"/>
    </source>
</evidence>
<evidence type="ECO:0000256" key="1">
    <source>
        <dbReference type="ARBA" id="ARBA00006576"/>
    </source>
</evidence>
<dbReference type="GO" id="GO:0004126">
    <property type="term" value="F:cytidine deaminase activity"/>
    <property type="evidence" value="ECO:0007669"/>
    <property type="project" value="UniProtKB-ARBA"/>
</dbReference>